<evidence type="ECO:0000313" key="8">
    <source>
        <dbReference type="Proteomes" id="UP000266568"/>
    </source>
</evidence>
<feature type="coiled-coil region" evidence="5">
    <location>
        <begin position="333"/>
        <end position="360"/>
    </location>
</feature>
<dbReference type="PANTHER" id="PTHR30349">
    <property type="entry name" value="PHAGE INTEGRASE-RELATED"/>
    <property type="match status" value="1"/>
</dbReference>
<dbReference type="InterPro" id="IPR046668">
    <property type="entry name" value="DUF6538"/>
</dbReference>
<feature type="domain" description="DUF6538" evidence="6">
    <location>
        <begin position="9"/>
        <end position="66"/>
    </location>
</feature>
<keyword evidence="5" id="KW-0175">Coiled coil</keyword>
<dbReference type="RefSeq" id="WP_147373708.1">
    <property type="nucleotide sequence ID" value="NZ_QXDC01000004.1"/>
</dbReference>
<protein>
    <recommendedName>
        <fullName evidence="6">DUF6538 domain-containing protein</fullName>
    </recommendedName>
</protein>
<dbReference type="InterPro" id="IPR013762">
    <property type="entry name" value="Integrase-like_cat_sf"/>
</dbReference>
<organism evidence="7 8">
    <name type="scientific">Hephaestia caeni</name>
    <dbReference type="NCBI Taxonomy" id="645617"/>
    <lineage>
        <taxon>Bacteria</taxon>
        <taxon>Pseudomonadati</taxon>
        <taxon>Pseudomonadota</taxon>
        <taxon>Alphaproteobacteria</taxon>
        <taxon>Sphingomonadales</taxon>
        <taxon>Sphingomonadaceae</taxon>
        <taxon>Hephaestia</taxon>
    </lineage>
</organism>
<reference evidence="7 8" key="1">
    <citation type="submission" date="2018-08" db="EMBL/GenBank/DDBJ databases">
        <title>Genomic Encyclopedia of Type Strains, Phase IV (KMG-IV): sequencing the most valuable type-strain genomes for metagenomic binning, comparative biology and taxonomic classification.</title>
        <authorList>
            <person name="Goeker M."/>
        </authorList>
    </citation>
    <scope>NUCLEOTIDE SEQUENCE [LARGE SCALE GENOMIC DNA]</scope>
    <source>
        <strain evidence="7 8">DSM 25527</strain>
    </source>
</reference>
<evidence type="ECO:0000256" key="1">
    <source>
        <dbReference type="ARBA" id="ARBA00008857"/>
    </source>
</evidence>
<dbReference type="Gene3D" id="1.10.443.10">
    <property type="entry name" value="Intergrase catalytic core"/>
    <property type="match status" value="1"/>
</dbReference>
<dbReference type="InterPro" id="IPR011010">
    <property type="entry name" value="DNA_brk_join_enz"/>
</dbReference>
<dbReference type="CDD" id="cd01184">
    <property type="entry name" value="INT_C_like_1"/>
    <property type="match status" value="1"/>
</dbReference>
<sequence>MAAPSKDPRTGIYQFRRAVPEALRPFFDGGVREFKRTLDTRDPVEAKERYPAFALIYEQKIAAARRALLHDHVRSAKGMVDAYLAGTSESNLRGVAMKLASLELDAFDHAHGGMGFLPGARYDFGTPPSAEDLRDHRARKQMLEAVDDFAPLPWLETLRRIGSLQSLAPIDPLIATIAYRAGIQATPGTPIHEAIGRAYLDRLCAACAVKVEPGRTRLIPPAVISGENLFTHKAKSSAPIITAVFKAWCEFKSREPKLVDEWKVAIDRFVALSGDLPVDQITASMVRDFRRTYAGLPSRPKKAIKELPLREQVEYAKEHELRTLAPETVNKALSGLRVTLEHAVEELEAVEENVARTVKSLPTDVIEDPRLPFEPEDMQKIYSASLPQKDGVATTTLYWALLLAPFTGCRLEELGKLRPGNIRRYDGIDYIAIEPDRRRVREQSGDNKRVKTASGKRDFPIHSMIARAGFLDLVAQRRSENASWIFPELQPNKYGSRTTRLSRVMNDFLDEIGLSDPELVFHSFRHTGKRAVRGKVDGEITDLLFGHADGRVSTKYGRGAEMAVLRDAIEVLSYPEVDWDKFIANAPR</sequence>
<dbReference type="SUPFAM" id="SSF56349">
    <property type="entry name" value="DNA breaking-rejoining enzymes"/>
    <property type="match status" value="1"/>
</dbReference>
<dbReference type="GO" id="GO:0006310">
    <property type="term" value="P:DNA recombination"/>
    <property type="evidence" value="ECO:0007669"/>
    <property type="project" value="UniProtKB-KW"/>
</dbReference>
<dbReference type="AlphaFoldDB" id="A0A397NHR6"/>
<dbReference type="Pfam" id="PF20172">
    <property type="entry name" value="DUF6538"/>
    <property type="match status" value="1"/>
</dbReference>
<accession>A0A397NHR6</accession>
<dbReference type="PANTHER" id="PTHR30349:SF41">
    <property type="entry name" value="INTEGRASE_RECOMBINASE PROTEIN MJ0367-RELATED"/>
    <property type="match status" value="1"/>
</dbReference>
<comment type="similarity">
    <text evidence="1">Belongs to the 'phage' integrase family.</text>
</comment>
<evidence type="ECO:0000313" key="7">
    <source>
        <dbReference type="EMBL" id="RIA37076.1"/>
    </source>
</evidence>
<comment type="caution">
    <text evidence="7">The sequence shown here is derived from an EMBL/GenBank/DDBJ whole genome shotgun (WGS) entry which is preliminary data.</text>
</comment>
<dbReference type="EMBL" id="QXDC01000004">
    <property type="protein sequence ID" value="RIA37076.1"/>
    <property type="molecule type" value="Genomic_DNA"/>
</dbReference>
<dbReference type="InterPro" id="IPR010998">
    <property type="entry name" value="Integrase_recombinase_N"/>
</dbReference>
<gene>
    <name evidence="7" type="ORF">DFR49_2951</name>
</gene>
<evidence type="ECO:0000256" key="3">
    <source>
        <dbReference type="ARBA" id="ARBA00023125"/>
    </source>
</evidence>
<dbReference type="GO" id="GO:0015074">
    <property type="term" value="P:DNA integration"/>
    <property type="evidence" value="ECO:0007669"/>
    <property type="project" value="UniProtKB-KW"/>
</dbReference>
<dbReference type="OrthoDB" id="9784724at2"/>
<evidence type="ECO:0000256" key="5">
    <source>
        <dbReference type="SAM" id="Coils"/>
    </source>
</evidence>
<keyword evidence="4" id="KW-0233">DNA recombination</keyword>
<keyword evidence="8" id="KW-1185">Reference proteome</keyword>
<dbReference type="GO" id="GO:0003677">
    <property type="term" value="F:DNA binding"/>
    <property type="evidence" value="ECO:0007669"/>
    <property type="project" value="UniProtKB-KW"/>
</dbReference>
<dbReference type="InterPro" id="IPR050090">
    <property type="entry name" value="Tyrosine_recombinase_XerCD"/>
</dbReference>
<keyword evidence="3" id="KW-0238">DNA-binding</keyword>
<keyword evidence="2" id="KW-0229">DNA integration</keyword>
<dbReference type="Proteomes" id="UP000266568">
    <property type="component" value="Unassembled WGS sequence"/>
</dbReference>
<evidence type="ECO:0000256" key="2">
    <source>
        <dbReference type="ARBA" id="ARBA00022908"/>
    </source>
</evidence>
<dbReference type="Gene3D" id="1.10.150.130">
    <property type="match status" value="1"/>
</dbReference>
<proteinExistence type="inferred from homology"/>
<evidence type="ECO:0000256" key="4">
    <source>
        <dbReference type="ARBA" id="ARBA00023172"/>
    </source>
</evidence>
<evidence type="ECO:0000259" key="6">
    <source>
        <dbReference type="Pfam" id="PF20172"/>
    </source>
</evidence>
<name>A0A397NHR6_9SPHN</name>